<feature type="compositionally biased region" description="Low complexity" evidence="1">
    <location>
        <begin position="27"/>
        <end position="55"/>
    </location>
</feature>
<evidence type="ECO:0000313" key="3">
    <source>
        <dbReference type="EMBL" id="EFC44662.1"/>
    </source>
</evidence>
<feature type="domain" description="RGS" evidence="2">
    <location>
        <begin position="104"/>
        <end position="298"/>
    </location>
</feature>
<dbReference type="PROSITE" id="PS50132">
    <property type="entry name" value="RGS"/>
    <property type="match status" value="1"/>
</dbReference>
<dbReference type="InterPro" id="IPR016137">
    <property type="entry name" value="RGS"/>
</dbReference>
<dbReference type="Gene3D" id="1.10.167.10">
    <property type="entry name" value="Regulator of G-protein Signalling 4, domain 2"/>
    <property type="match status" value="1"/>
</dbReference>
<dbReference type="SUPFAM" id="SSF48097">
    <property type="entry name" value="Regulator of G-protein signaling, RGS"/>
    <property type="match status" value="1"/>
</dbReference>
<dbReference type="AlphaFoldDB" id="D2VEU2"/>
<keyword evidence="4" id="KW-1185">Reference proteome</keyword>
<dbReference type="RefSeq" id="XP_002677406.1">
    <property type="nucleotide sequence ID" value="XM_002677360.1"/>
</dbReference>
<accession>D2VEU2</accession>
<protein>
    <submittedName>
        <fullName evidence="3">Predicted protein</fullName>
    </submittedName>
</protein>
<dbReference type="InParanoid" id="D2VEU2"/>
<organism evidence="4">
    <name type="scientific">Naegleria gruberi</name>
    <name type="common">Amoeba</name>
    <dbReference type="NCBI Taxonomy" id="5762"/>
    <lineage>
        <taxon>Eukaryota</taxon>
        <taxon>Discoba</taxon>
        <taxon>Heterolobosea</taxon>
        <taxon>Tetramitia</taxon>
        <taxon>Eutetramitia</taxon>
        <taxon>Vahlkampfiidae</taxon>
        <taxon>Naegleria</taxon>
    </lineage>
</organism>
<dbReference type="InterPro" id="IPR036305">
    <property type="entry name" value="RGS_sf"/>
</dbReference>
<dbReference type="Proteomes" id="UP000006671">
    <property type="component" value="Unassembled WGS sequence"/>
</dbReference>
<reference evidence="3 4" key="1">
    <citation type="journal article" date="2010" name="Cell">
        <title>The genome of Naegleria gruberi illuminates early eukaryotic versatility.</title>
        <authorList>
            <person name="Fritz-Laylin L.K."/>
            <person name="Prochnik S.E."/>
            <person name="Ginger M.L."/>
            <person name="Dacks J.B."/>
            <person name="Carpenter M.L."/>
            <person name="Field M.C."/>
            <person name="Kuo A."/>
            <person name="Paredez A."/>
            <person name="Chapman J."/>
            <person name="Pham J."/>
            <person name="Shu S."/>
            <person name="Neupane R."/>
            <person name="Cipriano M."/>
            <person name="Mancuso J."/>
            <person name="Tu H."/>
            <person name="Salamov A."/>
            <person name="Lindquist E."/>
            <person name="Shapiro H."/>
            <person name="Lucas S."/>
            <person name="Grigoriev I.V."/>
            <person name="Cande W.Z."/>
            <person name="Fulton C."/>
            <person name="Rokhsar D.S."/>
            <person name="Dawson S.C."/>
        </authorList>
    </citation>
    <scope>NUCLEOTIDE SEQUENCE [LARGE SCALE GENOMIC DNA]</scope>
    <source>
        <strain evidence="3 4">NEG-M</strain>
    </source>
</reference>
<dbReference type="VEuPathDB" id="AmoebaDB:NAEGRDRAFT_67394"/>
<dbReference type="GeneID" id="8848589"/>
<dbReference type="KEGG" id="ngr:NAEGRDRAFT_67394"/>
<dbReference type="SUPFAM" id="SSF55961">
    <property type="entry name" value="Bet v1-like"/>
    <property type="match status" value="1"/>
</dbReference>
<proteinExistence type="predicted"/>
<evidence type="ECO:0000259" key="2">
    <source>
        <dbReference type="PROSITE" id="PS50132"/>
    </source>
</evidence>
<name>D2VEU2_NAEGR</name>
<gene>
    <name evidence="3" type="ORF">NAEGRDRAFT_67394</name>
</gene>
<dbReference type="EMBL" id="GG738867">
    <property type="protein sequence ID" value="EFC44662.1"/>
    <property type="molecule type" value="Genomic_DNA"/>
</dbReference>
<feature type="compositionally biased region" description="Low complexity" evidence="1">
    <location>
        <begin position="63"/>
        <end position="73"/>
    </location>
</feature>
<dbReference type="InterPro" id="IPR044926">
    <property type="entry name" value="RGS_subdomain_2"/>
</dbReference>
<evidence type="ECO:0000313" key="4">
    <source>
        <dbReference type="Proteomes" id="UP000006671"/>
    </source>
</evidence>
<feature type="region of interest" description="Disordered" evidence="1">
    <location>
        <begin position="27"/>
        <end position="87"/>
    </location>
</feature>
<sequence>MISSTQSEMQPLSSSPILIESSSINSTTITNEPTNSTANTSAQDSNNNTSLSNSHSHQHHQPQHASSSTTTTTADHHNKKNEKGEIIYKEKKKKKFDATHYMALYDELMANLEAREVFSNYLKKACTQEPMLFLNDYGKYSKEYAKYRATTSTSNSSSQQDVSLKACKILFDSVGALIDLYIRPGSERELNLPSSNVVQIWDQEIVPLMQGHLQKQEKQGKKGSETMETKLLERSQSELSESSIESEMSQSTMKSLTDLFEMLNPDVLFEKIIFSVNLDLKIDQFPRFNRSKELFEFLNLQGEAFTRRIAVDISRGFNVDIRYKPKDLTKNYIYDRDIYFGLSLLEDSPDWQAMKNSKSSSKAQMFHSKTSYVFDSGRKNGLKLFKIVTLLPYPVEDVWKVFKHVQAYDLKGTEVTGIETLGYHEPGTLGNPKASQSALAYFTADEDDDESKLTNPLVVRYCTTCLNLGPTFKKRQFPHTQSTVFDEVLEGYINVGHTAPLAFHPVPKERVMVDIFFVYFMYRVGKNSTRFGHIIYSDVHLPDWLDKLVANPTWKKRCLSMEETILKVLKEKTANGTRPIGENELTDEYSYQKQVEDNRKKYPHRSWYKDYLSMFHKEDKH</sequence>
<evidence type="ECO:0000256" key="1">
    <source>
        <dbReference type="SAM" id="MobiDB-lite"/>
    </source>
</evidence>